<gene>
    <name evidence="2" type="ORF">IWH25_10190</name>
</gene>
<evidence type="ECO:0000256" key="1">
    <source>
        <dbReference type="SAM" id="Phobius"/>
    </source>
</evidence>
<sequence length="326" mass="35457">MAAFARLRRWLFRFGRDERVPIVLTQRRIFILPTAVGIAYAAVLCVMLVGAVNYNLSLGHALVFLLVGLGLVTMVHTFRNLAGLAITPGRAEPVFAGDVARFPLHLANARRERRCALQFRFAGNATAIASVPATGKAQVNVPYATQRRGRLDPGRITLEASYPLGFFRAWSYPHPVFSCLVYPRPEMRPLPPPTPVTDPGLARGAGGHEDFAGLRLRQPADSPRHIAWKAVARNVEAYPLLVKHFAGGAGEELWLDWQLTADEEDAETRLSVLAGWVLAAEAAQLAYGLALPGLTLTPACGTAHRDACLEALALYGHETETTAAPR</sequence>
<name>A0A974PVA2_9RHOO</name>
<reference evidence="2" key="1">
    <citation type="submission" date="2020-11" db="EMBL/GenBank/DDBJ databases">
        <title>Azospira restricta DSM 18626 genome sequence.</title>
        <authorList>
            <person name="Moe W.M."/>
        </authorList>
    </citation>
    <scope>NUCLEOTIDE SEQUENCE</scope>
    <source>
        <strain evidence="2">DSM 18626</strain>
    </source>
</reference>
<proteinExistence type="predicted"/>
<feature type="transmembrane region" description="Helical" evidence="1">
    <location>
        <begin position="58"/>
        <end position="78"/>
    </location>
</feature>
<organism evidence="2 3">
    <name type="scientific">Azospira restricta</name>
    <dbReference type="NCBI Taxonomy" id="404405"/>
    <lineage>
        <taxon>Bacteria</taxon>
        <taxon>Pseudomonadati</taxon>
        <taxon>Pseudomonadota</taxon>
        <taxon>Betaproteobacteria</taxon>
        <taxon>Rhodocyclales</taxon>
        <taxon>Rhodocyclaceae</taxon>
        <taxon>Azospira</taxon>
    </lineage>
</organism>
<dbReference type="AlphaFoldDB" id="A0A974PVA2"/>
<keyword evidence="3" id="KW-1185">Reference proteome</keyword>
<evidence type="ECO:0000313" key="3">
    <source>
        <dbReference type="Proteomes" id="UP000663444"/>
    </source>
</evidence>
<evidence type="ECO:0000313" key="2">
    <source>
        <dbReference type="EMBL" id="QRJ62172.1"/>
    </source>
</evidence>
<protein>
    <submittedName>
        <fullName evidence="2">DUF58 domain-containing protein</fullName>
    </submittedName>
</protein>
<dbReference type="PANTHER" id="PTHR34351">
    <property type="entry name" value="SLR1927 PROTEIN-RELATED"/>
    <property type="match status" value="1"/>
</dbReference>
<dbReference type="EMBL" id="CP064781">
    <property type="protein sequence ID" value="QRJ62172.1"/>
    <property type="molecule type" value="Genomic_DNA"/>
</dbReference>
<dbReference type="RefSeq" id="WP_203385700.1">
    <property type="nucleotide sequence ID" value="NZ_CP064781.1"/>
</dbReference>
<dbReference type="KEGG" id="ares:IWH25_10190"/>
<keyword evidence="1" id="KW-1133">Transmembrane helix</keyword>
<dbReference type="Proteomes" id="UP000663444">
    <property type="component" value="Chromosome"/>
</dbReference>
<accession>A0A974PVA2</accession>
<keyword evidence="1" id="KW-0812">Transmembrane</keyword>
<dbReference type="PANTHER" id="PTHR34351:SF1">
    <property type="entry name" value="SLR1927 PROTEIN"/>
    <property type="match status" value="1"/>
</dbReference>
<feature type="transmembrane region" description="Helical" evidence="1">
    <location>
        <begin position="29"/>
        <end position="52"/>
    </location>
</feature>
<keyword evidence="1" id="KW-0472">Membrane</keyword>